<dbReference type="Proteomes" id="UP001207408">
    <property type="component" value="Unassembled WGS sequence"/>
</dbReference>
<dbReference type="AlphaFoldDB" id="A0AAE3SL04"/>
<organism evidence="1 2">
    <name type="scientific">Plebeiibacterium marinum</name>
    <dbReference type="NCBI Taxonomy" id="2992111"/>
    <lineage>
        <taxon>Bacteria</taxon>
        <taxon>Pseudomonadati</taxon>
        <taxon>Bacteroidota</taxon>
        <taxon>Bacteroidia</taxon>
        <taxon>Marinilabiliales</taxon>
        <taxon>Marinilabiliaceae</taxon>
        <taxon>Plebeiibacterium</taxon>
    </lineage>
</organism>
<sequence length="46" mass="5063">MGNTISYKSKNEEINGTIASILQTAKNHDFSSDIYLTKLLSKTTKG</sequence>
<evidence type="ECO:0000313" key="1">
    <source>
        <dbReference type="EMBL" id="MCW3807187.1"/>
    </source>
</evidence>
<gene>
    <name evidence="1" type="ORF">OM074_16240</name>
</gene>
<accession>A0AAE3SL04</accession>
<comment type="caution">
    <text evidence="1">The sequence shown here is derived from an EMBL/GenBank/DDBJ whole genome shotgun (WGS) entry which is preliminary data.</text>
</comment>
<keyword evidence="2" id="KW-1185">Reference proteome</keyword>
<dbReference type="RefSeq" id="WP_301201343.1">
    <property type="nucleotide sequence ID" value="NZ_JAPDPI010000039.1"/>
</dbReference>
<dbReference type="EMBL" id="JAPDPI010000039">
    <property type="protein sequence ID" value="MCW3807187.1"/>
    <property type="molecule type" value="Genomic_DNA"/>
</dbReference>
<evidence type="ECO:0000313" key="2">
    <source>
        <dbReference type="Proteomes" id="UP001207408"/>
    </source>
</evidence>
<name>A0AAE3SL04_9BACT</name>
<proteinExistence type="predicted"/>
<reference evidence="1" key="1">
    <citation type="submission" date="2022-10" db="EMBL/GenBank/DDBJ databases">
        <authorList>
            <person name="Yu W.X."/>
        </authorList>
    </citation>
    <scope>NUCLEOTIDE SEQUENCE</scope>
    <source>
        <strain evidence="1">D04</strain>
    </source>
</reference>
<protein>
    <submittedName>
        <fullName evidence="1">Uncharacterized protein</fullName>
    </submittedName>
</protein>